<reference evidence="2 3" key="1">
    <citation type="journal article" date="2018" name="BMC Genomics">
        <title>Genomic comparison of Trypanosoma conorhini and Trypanosoma rangeli to Trypanosoma cruzi strains of high and low virulence.</title>
        <authorList>
            <person name="Bradwell K.R."/>
            <person name="Koparde V.N."/>
            <person name="Matveyev A.V."/>
            <person name="Serrano M.G."/>
            <person name="Alves J.M."/>
            <person name="Parikh H."/>
            <person name="Huang B."/>
            <person name="Lee V."/>
            <person name="Espinosa-Alvarez O."/>
            <person name="Ortiz P.A."/>
            <person name="Costa-Martins A.G."/>
            <person name="Teixeira M.M."/>
            <person name="Buck G.A."/>
        </authorList>
    </citation>
    <scope>NUCLEOTIDE SEQUENCE [LARGE SCALE GENOMIC DNA]</scope>
    <source>
        <strain evidence="2 3">025E</strain>
    </source>
</reference>
<feature type="region of interest" description="Disordered" evidence="1">
    <location>
        <begin position="80"/>
        <end position="99"/>
    </location>
</feature>
<dbReference type="AlphaFoldDB" id="A0A422PM77"/>
<evidence type="ECO:0000313" key="2">
    <source>
        <dbReference type="EMBL" id="RNF18801.1"/>
    </source>
</evidence>
<gene>
    <name evidence="2" type="ORF">Tco025E_04333</name>
</gene>
<keyword evidence="3" id="KW-1185">Reference proteome</keyword>
<dbReference type="RefSeq" id="XP_029228605.1">
    <property type="nucleotide sequence ID" value="XM_029371245.1"/>
</dbReference>
<feature type="compositionally biased region" description="Basic and acidic residues" evidence="1">
    <location>
        <begin position="13"/>
        <end position="22"/>
    </location>
</feature>
<name>A0A422PM77_9TRYP</name>
<comment type="caution">
    <text evidence="2">The sequence shown here is derived from an EMBL/GenBank/DDBJ whole genome shotgun (WGS) entry which is preliminary data.</text>
</comment>
<proteinExistence type="predicted"/>
<dbReference type="GeneID" id="40317944"/>
<sequence length="164" mass="17772">MCDASSVFDDTDAERNAEDSETLRYGNGEEESTQSMCDLRLLGALSAESCSSRPSFFSTPPAKGIFLDLIDGLLRSGTASSVSQASGKPLQDEASSSTDDGAQRFFTTELVDQLCDEAQAVLEGEKVLLNIELKKMKHSWLRVTFMAISMIFSALSYQSSPICS</sequence>
<dbReference type="Proteomes" id="UP000284403">
    <property type="component" value="Unassembled WGS sequence"/>
</dbReference>
<evidence type="ECO:0000313" key="3">
    <source>
        <dbReference type="Proteomes" id="UP000284403"/>
    </source>
</evidence>
<accession>A0A422PM77</accession>
<protein>
    <submittedName>
        <fullName evidence="2">Phosphoprotein phosphatase</fullName>
    </submittedName>
</protein>
<organism evidence="2 3">
    <name type="scientific">Trypanosoma conorhini</name>
    <dbReference type="NCBI Taxonomy" id="83891"/>
    <lineage>
        <taxon>Eukaryota</taxon>
        <taxon>Discoba</taxon>
        <taxon>Euglenozoa</taxon>
        <taxon>Kinetoplastea</taxon>
        <taxon>Metakinetoplastina</taxon>
        <taxon>Trypanosomatida</taxon>
        <taxon>Trypanosomatidae</taxon>
        <taxon>Trypanosoma</taxon>
    </lineage>
</organism>
<evidence type="ECO:0000256" key="1">
    <source>
        <dbReference type="SAM" id="MobiDB-lite"/>
    </source>
</evidence>
<dbReference type="EMBL" id="MKKU01000222">
    <property type="protein sequence ID" value="RNF18801.1"/>
    <property type="molecule type" value="Genomic_DNA"/>
</dbReference>
<feature type="region of interest" description="Disordered" evidence="1">
    <location>
        <begin position="1"/>
        <end position="31"/>
    </location>
</feature>